<feature type="transmembrane region" description="Helical" evidence="1">
    <location>
        <begin position="104"/>
        <end position="123"/>
    </location>
</feature>
<accession>D8ISE3</accession>
<sequence>MFGFLSQEWWHALSFFGDSALTVPGALVLALWLAANGRWRTMLRWLCAFGGAMMIVVVSKLLFMGWHIVPPWLPNFTGVSGHSASAMCFYLGLGLLLSEGKSGTARAVTVSGAVLLAVTVGLSRLAIKVHSPSEVITGLALGALAGAWFWLGLRGPAEVLRRRFVLVAFAAFMLAGSDARPAPTQQLLQQIALWLSGHERVYTRSEPL</sequence>
<dbReference type="HOGENOM" id="CLU_1281167_0_0_4"/>
<proteinExistence type="predicted"/>
<dbReference type="InterPro" id="IPR036938">
    <property type="entry name" value="PAP2/HPO_sf"/>
</dbReference>
<dbReference type="Gene3D" id="1.20.144.10">
    <property type="entry name" value="Phosphatidic acid phosphatase type 2/haloperoxidase"/>
    <property type="match status" value="1"/>
</dbReference>
<name>D8ISE3_HERSS</name>
<gene>
    <name evidence="3" type="ordered locus">Hsero_1986</name>
</gene>
<organism evidence="3 4">
    <name type="scientific">Herbaspirillum seropedicae (strain SmR1)</name>
    <dbReference type="NCBI Taxonomy" id="757424"/>
    <lineage>
        <taxon>Bacteria</taxon>
        <taxon>Pseudomonadati</taxon>
        <taxon>Pseudomonadota</taxon>
        <taxon>Betaproteobacteria</taxon>
        <taxon>Burkholderiales</taxon>
        <taxon>Oxalobacteraceae</taxon>
        <taxon>Herbaspirillum</taxon>
    </lineage>
</organism>
<dbReference type="SUPFAM" id="SSF48317">
    <property type="entry name" value="Acid phosphatase/Vanadium-dependent haloperoxidase"/>
    <property type="match status" value="1"/>
</dbReference>
<feature type="transmembrane region" description="Helical" evidence="1">
    <location>
        <begin position="45"/>
        <end position="69"/>
    </location>
</feature>
<dbReference type="Proteomes" id="UP000000329">
    <property type="component" value="Chromosome"/>
</dbReference>
<evidence type="ECO:0000313" key="3">
    <source>
        <dbReference type="EMBL" id="ADJ63487.1"/>
    </source>
</evidence>
<reference evidence="3 4" key="1">
    <citation type="submission" date="2010-04" db="EMBL/GenBank/DDBJ databases">
        <title>The genome of Herbaspirillum seropedicae SmR1, an endophytic, nitrogen-fixing, plant-growth promoting beta-Proteobacteria.</title>
        <authorList>
            <person name="Pedrosa F.O."/>
            <person name="Monteiro R.A."/>
            <person name="Wassem R."/>
            <person name="Cruz L.M."/>
            <person name="Ayub R.A."/>
            <person name="Colauto N.B."/>
            <person name="Fernandez M.A."/>
            <person name="Fungaro M.H.P."/>
            <person name="Grisard E.C."/>
            <person name="Hungria M."/>
            <person name="Madeira H.M.F."/>
            <person name="Nodari R.O."/>
            <person name="Osaku C.A."/>
            <person name="Petzl-Erler M.L."/>
            <person name="Terenzi H."/>
            <person name="Vieira L.G.E."/>
            <person name="Almeida M.I.M."/>
            <person name="Alves L.R."/>
            <person name="Arantes O.M.N."/>
            <person name="Balsanelli E."/>
            <person name="Barcellos F.G."/>
            <person name="Baura V.A."/>
            <person name="Binde D.R."/>
            <person name="Campo R.J."/>
            <person name="Chubatsu L.S."/>
            <person name="Chueire L.M.O."/>
            <person name="Ciferri R.R."/>
            <person name="Correa L.C."/>
            <person name="da Conceicao Silva J.L."/>
            <person name="Dabul A.N.G."/>
            <person name="Dambros B.P."/>
            <person name="Faoro H."/>
            <person name="Favetti A."/>
            <person name="Friedermann G."/>
            <person name="Furlaneto M.C."/>
            <person name="Gasques L.S."/>
            <person name="Gimenes C.C.T."/>
            <person name="Gioppo N.M.R."/>
            <person name="Glienke-Blanco C."/>
            <person name="Godoy L.P."/>
            <person name="Guerra M.P."/>
            <person name="Karp S."/>
            <person name="Kava-Cordeiro V."/>
            <person name="Margarido V.P."/>
            <person name="Mathioni S.M."/>
            <person name="Menck-Soares M.A."/>
            <person name="Murace N.K."/>
            <person name="Nicolas M.F."/>
            <person name="Oliveira C.E.C."/>
            <person name="Pagnan N.A.B."/>
            <person name="Pamphile J.A."/>
            <person name="Patussi E.V."/>
            <person name="Pereira L.F.P."/>
            <person name="Pereira-Ferrari L."/>
            <person name="Pinto F.G.S."/>
            <person name="Precoma C."/>
            <person name="Prioli A.J."/>
            <person name="Prioli S.M.A.P."/>
            <person name="Raittz R.T."/>
            <person name="Ramos H.J.O."/>
            <person name="Ribeiro E.M.S.F."/>
            <person name="Rigo L.U."/>
            <person name="Rocha C.L.M.S.C."/>
            <person name="Rocha S.N."/>
            <person name="Santos K."/>
            <person name="Satori D."/>
            <person name="Silva A.G."/>
            <person name="Simao R.C.G."/>
            <person name="Soares M.A.M."/>
            <person name="Souza E.M."/>
            <person name="Steffens M.B.R."/>
            <person name="Steindel M."/>
            <person name="Tadra-Sfeir M.Z."/>
            <person name="Takahashi E.K."/>
            <person name="Torres R.A."/>
            <person name="Valle J.S."/>
            <person name="Vernal J.I."/>
            <person name="Vilas-Boas L.A."/>
            <person name="Watanabe M.A.E."/>
            <person name="Weiss V.A."/>
            <person name="Yates M.A."/>
            <person name="Souza E.M."/>
        </authorList>
    </citation>
    <scope>NUCLEOTIDE SEQUENCE [LARGE SCALE GENOMIC DNA]</scope>
    <source>
        <strain evidence="3 4">SmR1</strain>
    </source>
</reference>
<dbReference type="RefSeq" id="WP_013233974.1">
    <property type="nucleotide sequence ID" value="NC_014323.1"/>
</dbReference>
<evidence type="ECO:0000259" key="2">
    <source>
        <dbReference type="Pfam" id="PF01569"/>
    </source>
</evidence>
<dbReference type="EMBL" id="CP002039">
    <property type="protein sequence ID" value="ADJ63487.1"/>
    <property type="molecule type" value="Genomic_DNA"/>
</dbReference>
<keyword evidence="4" id="KW-1185">Reference proteome</keyword>
<dbReference type="Pfam" id="PF01569">
    <property type="entry name" value="PAP2"/>
    <property type="match status" value="1"/>
</dbReference>
<dbReference type="eggNOG" id="COG0671">
    <property type="taxonomic scope" value="Bacteria"/>
</dbReference>
<keyword evidence="1" id="KW-0472">Membrane</keyword>
<dbReference type="KEGG" id="hse:Hsero_1986"/>
<protein>
    <recommendedName>
        <fullName evidence="2">Phosphatidic acid phosphatase type 2/haloperoxidase domain-containing protein</fullName>
    </recommendedName>
</protein>
<keyword evidence="1" id="KW-0812">Transmembrane</keyword>
<evidence type="ECO:0000256" key="1">
    <source>
        <dbReference type="SAM" id="Phobius"/>
    </source>
</evidence>
<feature type="domain" description="Phosphatidic acid phosphatase type 2/haloperoxidase" evidence="2">
    <location>
        <begin position="79"/>
        <end position="151"/>
    </location>
</feature>
<feature type="transmembrane region" description="Helical" evidence="1">
    <location>
        <begin position="12"/>
        <end position="33"/>
    </location>
</feature>
<dbReference type="GeneID" id="29391096"/>
<dbReference type="InterPro" id="IPR000326">
    <property type="entry name" value="PAP2/HPO"/>
</dbReference>
<feature type="transmembrane region" description="Helical" evidence="1">
    <location>
        <begin position="75"/>
        <end position="97"/>
    </location>
</feature>
<feature type="transmembrane region" description="Helical" evidence="1">
    <location>
        <begin position="135"/>
        <end position="153"/>
    </location>
</feature>
<dbReference type="AlphaFoldDB" id="D8ISE3"/>
<evidence type="ECO:0000313" key="4">
    <source>
        <dbReference type="Proteomes" id="UP000000329"/>
    </source>
</evidence>
<keyword evidence="1" id="KW-1133">Transmembrane helix</keyword>
<dbReference type="OrthoDB" id="8590768at2"/>
<dbReference type="STRING" id="757424.Hsero_1986"/>